<feature type="transmembrane region" description="Helical" evidence="8">
    <location>
        <begin position="212"/>
        <end position="232"/>
    </location>
</feature>
<dbReference type="PANTHER" id="PTHR12982:SF0">
    <property type="entry name" value="PHOSPHATIDYLINOSITOL N-ACETYLGLUCOSAMINYLTRANSFERASE SUBUNIT C"/>
    <property type="match status" value="1"/>
</dbReference>
<evidence type="ECO:0000256" key="1">
    <source>
        <dbReference type="ARBA" id="ARBA00004141"/>
    </source>
</evidence>
<feature type="transmembrane region" description="Helical" evidence="8">
    <location>
        <begin position="144"/>
        <end position="167"/>
    </location>
</feature>
<keyword evidence="6 8" id="KW-1133">Transmembrane helix</keyword>
<evidence type="ECO:0000256" key="8">
    <source>
        <dbReference type="SAM" id="Phobius"/>
    </source>
</evidence>
<dbReference type="InterPro" id="IPR002068">
    <property type="entry name" value="A-crystallin/Hsp20_dom"/>
</dbReference>
<dbReference type="InterPro" id="IPR008978">
    <property type="entry name" value="HSP20-like_chaperone"/>
</dbReference>
<comment type="subcellular location">
    <subcellularLocation>
        <location evidence="1">Membrane</location>
        <topology evidence="1">Multi-pass membrane protein</topology>
    </subcellularLocation>
</comment>
<proteinExistence type="inferred from homology"/>
<comment type="pathway">
    <text evidence="2">Glycolipid biosynthesis; glycosylphosphatidylinositol-anchor biosynthesis.</text>
</comment>
<name>A0A8S1F8G0_9PELO</name>
<evidence type="ECO:0000259" key="9">
    <source>
        <dbReference type="Pfam" id="PF00011"/>
    </source>
</evidence>
<evidence type="ECO:0000313" key="11">
    <source>
        <dbReference type="Proteomes" id="UP000494206"/>
    </source>
</evidence>
<keyword evidence="7 8" id="KW-0472">Membrane</keyword>
<dbReference type="Proteomes" id="UP000494206">
    <property type="component" value="Unassembled WGS sequence"/>
</dbReference>
<dbReference type="InterPro" id="IPR001436">
    <property type="entry name" value="Alpha-crystallin/sHSP_animal"/>
</dbReference>
<evidence type="ECO:0000256" key="4">
    <source>
        <dbReference type="ARBA" id="ARBA00022502"/>
    </source>
</evidence>
<dbReference type="EMBL" id="CADEPM010000008">
    <property type="protein sequence ID" value="CAB3409217.1"/>
    <property type="molecule type" value="Genomic_DNA"/>
</dbReference>
<evidence type="ECO:0000313" key="10">
    <source>
        <dbReference type="EMBL" id="CAB3409217.1"/>
    </source>
</evidence>
<dbReference type="OrthoDB" id="196709at2759"/>
<feature type="transmembrane region" description="Helical" evidence="8">
    <location>
        <begin position="179"/>
        <end position="200"/>
    </location>
</feature>
<dbReference type="PRINTS" id="PR00299">
    <property type="entry name" value="ACRYSTALLIN"/>
</dbReference>
<keyword evidence="5 8" id="KW-0812">Transmembrane</keyword>
<protein>
    <recommendedName>
        <fullName evidence="9">SHSP domain-containing protein</fullName>
    </recommendedName>
</protein>
<feature type="transmembrane region" description="Helical" evidence="8">
    <location>
        <begin position="311"/>
        <end position="334"/>
    </location>
</feature>
<dbReference type="Pfam" id="PF00011">
    <property type="entry name" value="HSP20"/>
    <property type="match status" value="1"/>
</dbReference>
<accession>A0A8S1F8G0</accession>
<dbReference type="AlphaFoldDB" id="A0A8S1F8G0"/>
<evidence type="ECO:0000256" key="5">
    <source>
        <dbReference type="ARBA" id="ARBA00022692"/>
    </source>
</evidence>
<dbReference type="CDD" id="cd06526">
    <property type="entry name" value="metazoan_ACD"/>
    <property type="match status" value="1"/>
</dbReference>
<feature type="domain" description="SHSP" evidence="9">
    <location>
        <begin position="28"/>
        <end position="90"/>
    </location>
</feature>
<feature type="transmembrane region" description="Helical" evidence="8">
    <location>
        <begin position="287"/>
        <end position="304"/>
    </location>
</feature>
<evidence type="ECO:0000256" key="6">
    <source>
        <dbReference type="ARBA" id="ARBA00022989"/>
    </source>
</evidence>
<evidence type="ECO:0000256" key="3">
    <source>
        <dbReference type="ARBA" id="ARBA00008321"/>
    </source>
</evidence>
<gene>
    <name evidence="10" type="ORF">CBOVIS_LOCUS10899</name>
</gene>
<feature type="transmembrane region" description="Helical" evidence="8">
    <location>
        <begin position="238"/>
        <end position="256"/>
    </location>
</feature>
<evidence type="ECO:0000256" key="7">
    <source>
        <dbReference type="ARBA" id="ARBA00023136"/>
    </source>
</evidence>
<dbReference type="Pfam" id="PF06432">
    <property type="entry name" value="GPI2"/>
    <property type="match status" value="1"/>
</dbReference>
<feature type="transmembrane region" description="Helical" evidence="8">
    <location>
        <begin position="340"/>
        <end position="359"/>
    </location>
</feature>
<keyword evidence="11" id="KW-1185">Reference proteome</keyword>
<reference evidence="10 11" key="1">
    <citation type="submission" date="2020-04" db="EMBL/GenBank/DDBJ databases">
        <authorList>
            <person name="Laetsch R D."/>
            <person name="Stevens L."/>
            <person name="Kumar S."/>
            <person name="Blaxter L. M."/>
        </authorList>
    </citation>
    <scope>NUCLEOTIDE SEQUENCE [LARGE SCALE GENOMIC DNA]</scope>
</reference>
<keyword evidence="4" id="KW-0337">GPI-anchor biosynthesis</keyword>
<sequence length="380" mass="42849">MAFNVPVTHDSGASWDWPLSAGDGVVKVREDDKHFEVGLEAHFFTPKEIDVKASGDLLEIHLEHNAKNDQYGNVSRSITRCYKLPGNVDKYCRCCGDYASMCGKSVKWEKILYRAQPFPDNYSGGEKQFLKELRKNVSVVRYDYWTAVRGSLVFVSHLDTIALYFVLFLETLHSNWAPHILTIVFSIIVFCYLFYCAVLAEPGLLSMDHGRTITTLFLFGYSFTPIIRTLTTTISTDTIYAVSIISAALSCVFHDYGVKAPIVSYPISMSSGLSSAIFLLSRLDHNTPAFLLLVIAFVLHAYESDFRNRMFLFYPNVSIAISLCLAVASAIFIMDFSANLAIFWTIFHFFVVLVCPYILMCKQSTKCTIHGPWDEAVPLK</sequence>
<evidence type="ECO:0000256" key="2">
    <source>
        <dbReference type="ARBA" id="ARBA00004687"/>
    </source>
</evidence>
<organism evidence="10 11">
    <name type="scientific">Caenorhabditis bovis</name>
    <dbReference type="NCBI Taxonomy" id="2654633"/>
    <lineage>
        <taxon>Eukaryota</taxon>
        <taxon>Metazoa</taxon>
        <taxon>Ecdysozoa</taxon>
        <taxon>Nematoda</taxon>
        <taxon>Chromadorea</taxon>
        <taxon>Rhabditida</taxon>
        <taxon>Rhabditina</taxon>
        <taxon>Rhabditomorpha</taxon>
        <taxon>Rhabditoidea</taxon>
        <taxon>Rhabditidae</taxon>
        <taxon>Peloderinae</taxon>
        <taxon>Caenorhabditis</taxon>
    </lineage>
</organism>
<dbReference type="Gene3D" id="2.60.40.790">
    <property type="match status" value="1"/>
</dbReference>
<dbReference type="PANTHER" id="PTHR12982">
    <property type="entry name" value="PHOSPHATIDYLINOSITOL GLYCAN, CLASS C"/>
    <property type="match status" value="1"/>
</dbReference>
<dbReference type="SUPFAM" id="SSF49764">
    <property type="entry name" value="HSP20-like chaperones"/>
    <property type="match status" value="1"/>
</dbReference>
<dbReference type="InterPro" id="IPR009450">
    <property type="entry name" value="Plno_GlcNAc_GPI2"/>
</dbReference>
<comment type="similarity">
    <text evidence="3">Belongs to the PIGC family.</text>
</comment>
<dbReference type="GO" id="GO:0000506">
    <property type="term" value="C:glycosylphosphatidylinositol-N-acetylglucosaminyltransferase (GPI-GnT) complex"/>
    <property type="evidence" value="ECO:0007669"/>
    <property type="project" value="TreeGrafter"/>
</dbReference>
<dbReference type="GO" id="GO:0006506">
    <property type="term" value="P:GPI anchor biosynthetic process"/>
    <property type="evidence" value="ECO:0007669"/>
    <property type="project" value="UniProtKB-KW"/>
</dbReference>
<comment type="caution">
    <text evidence="10">The sequence shown here is derived from an EMBL/GenBank/DDBJ whole genome shotgun (WGS) entry which is preliminary data.</text>
</comment>